<dbReference type="OrthoDB" id="8594221at2"/>
<dbReference type="InterPro" id="IPR020084">
    <property type="entry name" value="NUDIX_hydrolase_CS"/>
</dbReference>
<keyword evidence="9" id="KW-1185">Reference proteome</keyword>
<name>A0A317MZZ3_9GAMM</name>
<reference evidence="8 9" key="1">
    <citation type="submission" date="2018-05" db="EMBL/GenBank/DDBJ databases">
        <title>Genomic Encyclopedia of Type Strains, Phase IV (KMG-IV): sequencing the most valuable type-strain genomes for metagenomic binning, comparative biology and taxonomic classification.</title>
        <authorList>
            <person name="Goeker M."/>
        </authorList>
    </citation>
    <scope>NUCLEOTIDE SEQUENCE [LARGE SCALE GENOMIC DNA]</scope>
    <source>
        <strain evidence="8 9">DSM 23606</strain>
    </source>
</reference>
<evidence type="ECO:0000256" key="2">
    <source>
        <dbReference type="ARBA" id="ARBA00007608"/>
    </source>
</evidence>
<dbReference type="Gene3D" id="3.90.79.10">
    <property type="entry name" value="Nucleoside Triphosphate Pyrophosphohydrolase"/>
    <property type="match status" value="1"/>
</dbReference>
<evidence type="ECO:0000313" key="8">
    <source>
        <dbReference type="EMBL" id="PWV65756.1"/>
    </source>
</evidence>
<comment type="caution">
    <text evidence="8">The sequence shown here is derived from an EMBL/GenBank/DDBJ whole genome shotgun (WGS) entry which is preliminary data.</text>
</comment>
<dbReference type="SUPFAM" id="SSF55811">
    <property type="entry name" value="Nudix"/>
    <property type="match status" value="1"/>
</dbReference>
<comment type="subunit">
    <text evidence="3 6">Monomer.</text>
</comment>
<sequence length="148" mass="16574">MRWFPHVTVATIVERDGHFLMVEEDKGSGSVFNQPAGHLENGESLLDAARRETLEETGWDVAIDGLIGFYQWRNPGKDETYLRACFHATPLSHDPARPLDTGIIAAHWLTRDTLGSAQIRPRSPLVLACIDDYLAGQRYPLALLHQLV</sequence>
<keyword evidence="5 6" id="KW-0378">Hydrolase</keyword>
<gene>
    <name evidence="6" type="primary">nudJ</name>
    <name evidence="8" type="ORF">C7443_101241</name>
</gene>
<keyword evidence="6" id="KW-0460">Magnesium</keyword>
<proteinExistence type="inferred from homology"/>
<dbReference type="InterPro" id="IPR033713">
    <property type="entry name" value="NudJ"/>
</dbReference>
<dbReference type="PANTHER" id="PTHR43222">
    <property type="entry name" value="NUDIX HYDROLASE 23"/>
    <property type="match status" value="1"/>
</dbReference>
<dbReference type="InterPro" id="IPR000086">
    <property type="entry name" value="NUDIX_hydrolase_dom"/>
</dbReference>
<feature type="domain" description="Nudix hydrolase" evidence="7">
    <location>
        <begin position="2"/>
        <end position="134"/>
    </location>
</feature>
<dbReference type="GO" id="GO:0017111">
    <property type="term" value="F:ribonucleoside triphosphate phosphatase activity"/>
    <property type="evidence" value="ECO:0007669"/>
    <property type="project" value="InterPro"/>
</dbReference>
<evidence type="ECO:0000259" key="7">
    <source>
        <dbReference type="PROSITE" id="PS51462"/>
    </source>
</evidence>
<evidence type="ECO:0000256" key="1">
    <source>
        <dbReference type="ARBA" id="ARBA00001946"/>
    </source>
</evidence>
<dbReference type="InterPro" id="IPR015797">
    <property type="entry name" value="NUDIX_hydrolase-like_dom_sf"/>
</dbReference>
<comment type="similarity">
    <text evidence="2 6">Belongs to the Nudix hydrolase family. NudJ subfamily.</text>
</comment>
<dbReference type="EMBL" id="QGTJ01000001">
    <property type="protein sequence ID" value="PWV65756.1"/>
    <property type="molecule type" value="Genomic_DNA"/>
</dbReference>
<dbReference type="CDD" id="cd03675">
    <property type="entry name" value="NUDIX_Hydrolase"/>
    <property type="match status" value="1"/>
</dbReference>
<dbReference type="GO" id="GO:0017110">
    <property type="term" value="F:nucleoside diphosphate phosphatase activity"/>
    <property type="evidence" value="ECO:0007669"/>
    <property type="project" value="InterPro"/>
</dbReference>
<dbReference type="PANTHER" id="PTHR43222:SF11">
    <property type="entry name" value="PHOSPHATASE NUDJ"/>
    <property type="match status" value="1"/>
</dbReference>
<dbReference type="AlphaFoldDB" id="A0A317MZZ3"/>
<protein>
    <recommendedName>
        <fullName evidence="4 6">Phosphatase NudJ</fullName>
        <ecNumber evidence="6">3.6.1.-</ecNumber>
    </recommendedName>
</protein>
<dbReference type="RefSeq" id="WP_110016750.1">
    <property type="nucleotide sequence ID" value="NZ_QGTJ01000001.1"/>
</dbReference>
<evidence type="ECO:0000256" key="5">
    <source>
        <dbReference type="ARBA" id="ARBA00022801"/>
    </source>
</evidence>
<dbReference type="PROSITE" id="PS51462">
    <property type="entry name" value="NUDIX"/>
    <property type="match status" value="1"/>
</dbReference>
<evidence type="ECO:0000256" key="6">
    <source>
        <dbReference type="RuleBase" id="RU364043"/>
    </source>
</evidence>
<dbReference type="GO" id="GO:0004787">
    <property type="term" value="F:thiamine diphosphate phosphatase activity"/>
    <property type="evidence" value="ECO:0007669"/>
    <property type="project" value="InterPro"/>
</dbReference>
<dbReference type="PROSITE" id="PS00893">
    <property type="entry name" value="NUDIX_BOX"/>
    <property type="match status" value="1"/>
</dbReference>
<evidence type="ECO:0000313" key="9">
    <source>
        <dbReference type="Proteomes" id="UP000246569"/>
    </source>
</evidence>
<organism evidence="8 9">
    <name type="scientific">Plasticicumulans acidivorans</name>
    <dbReference type="NCBI Taxonomy" id="886464"/>
    <lineage>
        <taxon>Bacteria</taxon>
        <taxon>Pseudomonadati</taxon>
        <taxon>Pseudomonadota</taxon>
        <taxon>Gammaproteobacteria</taxon>
        <taxon>Candidatus Competibacteraceae</taxon>
        <taxon>Plasticicumulans</taxon>
    </lineage>
</organism>
<evidence type="ECO:0000256" key="4">
    <source>
        <dbReference type="ARBA" id="ARBA00015552"/>
    </source>
</evidence>
<evidence type="ECO:0000256" key="3">
    <source>
        <dbReference type="ARBA" id="ARBA00011245"/>
    </source>
</evidence>
<comment type="cofactor">
    <cofactor evidence="1 6">
        <name>Mg(2+)</name>
        <dbReference type="ChEBI" id="CHEBI:18420"/>
    </cofactor>
</comment>
<dbReference type="Pfam" id="PF00293">
    <property type="entry name" value="NUDIX"/>
    <property type="match status" value="1"/>
</dbReference>
<accession>A0A317MZZ3</accession>
<dbReference type="EC" id="3.6.1.-" evidence="6"/>
<dbReference type="Proteomes" id="UP000246569">
    <property type="component" value="Unassembled WGS sequence"/>
</dbReference>